<evidence type="ECO:0000313" key="2">
    <source>
        <dbReference type="Proteomes" id="UP001344906"/>
    </source>
</evidence>
<dbReference type="EMBL" id="BSRI01000001">
    <property type="protein sequence ID" value="GLV54372.1"/>
    <property type="molecule type" value="Genomic_DNA"/>
</dbReference>
<keyword evidence="2" id="KW-1185">Reference proteome</keyword>
<name>A0ABQ6FJH6_9CHLR</name>
<proteinExistence type="predicted"/>
<reference evidence="1 2" key="1">
    <citation type="submission" date="2023-02" db="EMBL/GenBank/DDBJ databases">
        <title>Dictyobacter halimunensis sp. nov., a new member of the class Ktedonobacteria from forest soil in a geothermal area.</title>
        <authorList>
            <person name="Rachmania M.K."/>
            <person name="Ningsih F."/>
            <person name="Sakai Y."/>
            <person name="Yabe S."/>
            <person name="Yokota A."/>
            <person name="Sjamsuridzal W."/>
        </authorList>
    </citation>
    <scope>NUCLEOTIDE SEQUENCE [LARGE SCALE GENOMIC DNA]</scope>
    <source>
        <strain evidence="1 2">S3.2.2.5</strain>
    </source>
</reference>
<protein>
    <recommendedName>
        <fullName evidence="3">N-acetyltransferase domain-containing protein</fullName>
    </recommendedName>
</protein>
<organism evidence="1 2">
    <name type="scientific">Dictyobacter halimunensis</name>
    <dbReference type="NCBI Taxonomy" id="3026934"/>
    <lineage>
        <taxon>Bacteria</taxon>
        <taxon>Bacillati</taxon>
        <taxon>Chloroflexota</taxon>
        <taxon>Ktedonobacteria</taxon>
        <taxon>Ktedonobacterales</taxon>
        <taxon>Dictyobacteraceae</taxon>
        <taxon>Dictyobacter</taxon>
    </lineage>
</organism>
<comment type="caution">
    <text evidence="1">The sequence shown here is derived from an EMBL/GenBank/DDBJ whole genome shotgun (WGS) entry which is preliminary data.</text>
</comment>
<sequence length="285" mass="33039">MPRRKKLENLDEEIAKVYYTAKEAQQKLGMDRDKFNYTIKTRKIERIPFLGGYGYYRKADIDDLAEEIEAFLIAGGKARFEYKVATLETLEDEMELAALNFSRKNAEKTREMRLEFLKANPEITHYLYRDRDLVSSINFIPFTHDAILEFKQGQRGWALGSHRIMQFQSGQRLECIIIDMMTSTKVIPEQRDRYAAYLLKNFAQKTMIEWANSGVDIATVDACAGTVDGANILKQAGFEYIGKHAERDIYHLDVDESNLPLLKNYKAALSKHKQRSKKKNDDQNK</sequence>
<dbReference type="RefSeq" id="WP_338248058.1">
    <property type="nucleotide sequence ID" value="NZ_BSRI01000001.1"/>
</dbReference>
<dbReference type="Proteomes" id="UP001344906">
    <property type="component" value="Unassembled WGS sequence"/>
</dbReference>
<gene>
    <name evidence="1" type="ORF">KDH_12200</name>
</gene>
<evidence type="ECO:0008006" key="3">
    <source>
        <dbReference type="Google" id="ProtNLM"/>
    </source>
</evidence>
<accession>A0ABQ6FJH6</accession>
<evidence type="ECO:0000313" key="1">
    <source>
        <dbReference type="EMBL" id="GLV54372.1"/>
    </source>
</evidence>